<protein>
    <submittedName>
        <fullName evidence="1">SJCHGC08492 protein</fullName>
    </submittedName>
</protein>
<reference evidence="1" key="2">
    <citation type="journal article" date="2006" name="PLoS Pathog.">
        <title>New perspectives on host-parasite interplay by comparative transcriptomic and proteomic analyses of Schistosoma japonicum.</title>
        <authorList>
            <person name="Liu F."/>
            <person name="Lu J."/>
            <person name="Hu W."/>
            <person name="Wang S.Y."/>
            <person name="Cui S.J."/>
            <person name="Chi M."/>
            <person name="Yan Q."/>
            <person name="Wang X.R."/>
            <person name="Song H.D."/>
            <person name="Xu X.N."/>
            <person name="Wang J.J."/>
            <person name="Zhang X.L."/>
            <person name="Zhang X."/>
            <person name="Wang Z.Q."/>
            <person name="Xue C.L."/>
            <person name="Brindley P.J."/>
            <person name="McManus D.P."/>
            <person name="Yang P.Y."/>
            <person name="Feng Z."/>
            <person name="Chen Z."/>
            <person name="Han Z.G."/>
        </authorList>
    </citation>
    <scope>NUCLEOTIDE SEQUENCE</scope>
</reference>
<evidence type="ECO:0000313" key="1">
    <source>
        <dbReference type="EMBL" id="AAX30890.2"/>
    </source>
</evidence>
<organism evidence="1">
    <name type="scientific">Schistosoma japonicum</name>
    <name type="common">Blood fluke</name>
    <dbReference type="NCBI Taxonomy" id="6182"/>
    <lineage>
        <taxon>Eukaryota</taxon>
        <taxon>Metazoa</taxon>
        <taxon>Spiralia</taxon>
        <taxon>Lophotrochozoa</taxon>
        <taxon>Platyhelminthes</taxon>
        <taxon>Trematoda</taxon>
        <taxon>Digenea</taxon>
        <taxon>Strigeidida</taxon>
        <taxon>Schistosomatoidea</taxon>
        <taxon>Schistosomatidae</taxon>
        <taxon>Schistosoma</taxon>
    </lineage>
</organism>
<dbReference type="AlphaFoldDB" id="Q5BRE6"/>
<accession>Q5BRE6</accession>
<reference evidence="1" key="1">
    <citation type="submission" date="2005-01" db="EMBL/GenBank/DDBJ databases">
        <authorList>
            <person name="Han Z."/>
        </authorList>
    </citation>
    <scope>NUCLEOTIDE SEQUENCE</scope>
</reference>
<name>Q5BRE6_SCHJA</name>
<proteinExistence type="evidence at transcript level"/>
<sequence length="54" mass="6651">MGRFQKQSTQVKYIHILMTLMVLVRNFHNPVYYTIRRTQKLPIYQCLKCHLKRL</sequence>
<dbReference type="EMBL" id="AY915669">
    <property type="protein sequence ID" value="AAX30890.2"/>
    <property type="molecule type" value="mRNA"/>
</dbReference>